<dbReference type="PANTHER" id="PTHR34832:SF1">
    <property type="entry name" value="CENTROMERE PROTEIN W"/>
    <property type="match status" value="1"/>
</dbReference>
<evidence type="ECO:0008006" key="10">
    <source>
        <dbReference type="Google" id="ProtNLM"/>
    </source>
</evidence>
<keyword evidence="4" id="KW-0995">Kinetochore</keyword>
<evidence type="ECO:0000256" key="5">
    <source>
        <dbReference type="ARBA" id="ARBA00023242"/>
    </source>
</evidence>
<dbReference type="STRING" id="98403.A0A151GE51"/>
<organism evidence="8 9">
    <name type="scientific">Drechmeria coniospora</name>
    <name type="common">Nematophagous fungus</name>
    <name type="synonym">Meria coniospora</name>
    <dbReference type="NCBI Taxonomy" id="98403"/>
    <lineage>
        <taxon>Eukaryota</taxon>
        <taxon>Fungi</taxon>
        <taxon>Dikarya</taxon>
        <taxon>Ascomycota</taxon>
        <taxon>Pezizomycotina</taxon>
        <taxon>Sordariomycetes</taxon>
        <taxon>Hypocreomycetidae</taxon>
        <taxon>Hypocreales</taxon>
        <taxon>Ophiocordycipitaceae</taxon>
        <taxon>Drechmeria</taxon>
    </lineage>
</organism>
<evidence type="ECO:0000256" key="3">
    <source>
        <dbReference type="ARBA" id="ARBA00022454"/>
    </source>
</evidence>
<dbReference type="FunFam" id="1.10.20.10:FF:000075">
    <property type="entry name" value="WGS project CABT00000000 data, contig 2.56"/>
    <property type="match status" value="1"/>
</dbReference>
<dbReference type="Gene3D" id="1.10.20.10">
    <property type="entry name" value="Histone, subunit A"/>
    <property type="match status" value="1"/>
</dbReference>
<dbReference type="GO" id="GO:0000776">
    <property type="term" value="C:kinetochore"/>
    <property type="evidence" value="ECO:0007669"/>
    <property type="project" value="UniProtKB-KW"/>
</dbReference>
<keyword evidence="3" id="KW-0158">Chromosome</keyword>
<dbReference type="PANTHER" id="PTHR34832">
    <property type="entry name" value="CENTROMERE PROTEIN W"/>
    <property type="match status" value="1"/>
</dbReference>
<comment type="caution">
    <text evidence="8">The sequence shown here is derived from an EMBL/GenBank/DDBJ whole genome shotgun (WGS) entry which is preliminary data.</text>
</comment>
<protein>
    <recommendedName>
        <fullName evidence="10">Transcription factor CBF/NF-Y/archaeal histone domain-containing protein</fullName>
    </recommendedName>
</protein>
<dbReference type="SUPFAM" id="SSF47113">
    <property type="entry name" value="Histone-fold"/>
    <property type="match status" value="1"/>
</dbReference>
<sequence length="150" mass="16439">MHDDEQSSNYCGSHLNGLLDLVRIQRLDFLPLTGHGMQFRSLCNMSEVTPVMVMTGPTPPAAEPCYMKTAGQMALGNKAYPRATVNKIVKAHSNLSVKKNASVTVLLNYVLFMETLVKEAAIDSKKSGEKVLAARSVKRVTRDALARFKG</sequence>
<dbReference type="GO" id="GO:0000278">
    <property type="term" value="P:mitotic cell cycle"/>
    <property type="evidence" value="ECO:0007669"/>
    <property type="project" value="TreeGrafter"/>
</dbReference>
<dbReference type="GO" id="GO:0046982">
    <property type="term" value="F:protein heterodimerization activity"/>
    <property type="evidence" value="ECO:0007669"/>
    <property type="project" value="InterPro"/>
</dbReference>
<name>A0A151GE51_DRECN</name>
<dbReference type="InParanoid" id="A0A151GE51"/>
<dbReference type="CDD" id="cd13732">
    <property type="entry name" value="HFD_CENP-W"/>
    <property type="match status" value="1"/>
</dbReference>
<evidence type="ECO:0000313" key="9">
    <source>
        <dbReference type="Proteomes" id="UP000076580"/>
    </source>
</evidence>
<dbReference type="InterPro" id="IPR052484">
    <property type="entry name" value="CENP-W/WIP1"/>
</dbReference>
<dbReference type="EMBL" id="LAYC01000003">
    <property type="protein sequence ID" value="KYK55342.1"/>
    <property type="molecule type" value="Genomic_DNA"/>
</dbReference>
<dbReference type="GO" id="GO:0005654">
    <property type="term" value="C:nucleoplasm"/>
    <property type="evidence" value="ECO:0007669"/>
    <property type="project" value="TreeGrafter"/>
</dbReference>
<keyword evidence="5" id="KW-0539">Nucleus</keyword>
<dbReference type="GeneID" id="63719948"/>
<dbReference type="AlphaFoldDB" id="A0A151GE51"/>
<dbReference type="GO" id="GO:0051382">
    <property type="term" value="P:kinetochore assembly"/>
    <property type="evidence" value="ECO:0007669"/>
    <property type="project" value="TreeGrafter"/>
</dbReference>
<comment type="subcellular location">
    <subcellularLocation>
        <location evidence="2">Chromosome</location>
        <location evidence="2">Centromere</location>
        <location evidence="2">Kinetochore</location>
    </subcellularLocation>
    <subcellularLocation>
        <location evidence="1">Nucleus</location>
    </subcellularLocation>
</comment>
<evidence type="ECO:0000256" key="7">
    <source>
        <dbReference type="ARBA" id="ARBA00038432"/>
    </source>
</evidence>
<keyword evidence="6" id="KW-0137">Centromere</keyword>
<comment type="similarity">
    <text evidence="7">Belongs to the CENP-W/WIP1 family.</text>
</comment>
<dbReference type="Proteomes" id="UP000076580">
    <property type="component" value="Chromosome 03"/>
</dbReference>
<dbReference type="GO" id="GO:0007059">
    <property type="term" value="P:chromosome segregation"/>
    <property type="evidence" value="ECO:0007669"/>
    <property type="project" value="TreeGrafter"/>
</dbReference>
<evidence type="ECO:0000256" key="1">
    <source>
        <dbReference type="ARBA" id="ARBA00004123"/>
    </source>
</evidence>
<evidence type="ECO:0000256" key="2">
    <source>
        <dbReference type="ARBA" id="ARBA00004629"/>
    </source>
</evidence>
<evidence type="ECO:0000256" key="6">
    <source>
        <dbReference type="ARBA" id="ARBA00023328"/>
    </source>
</evidence>
<accession>A0A151GE51</accession>
<proteinExistence type="inferred from homology"/>
<keyword evidence="9" id="KW-1185">Reference proteome</keyword>
<evidence type="ECO:0000256" key="4">
    <source>
        <dbReference type="ARBA" id="ARBA00022838"/>
    </source>
</evidence>
<dbReference type="RefSeq" id="XP_040654694.1">
    <property type="nucleotide sequence ID" value="XM_040804590.1"/>
</dbReference>
<evidence type="ECO:0000313" key="8">
    <source>
        <dbReference type="EMBL" id="KYK55342.1"/>
    </source>
</evidence>
<dbReference type="InterPro" id="IPR009072">
    <property type="entry name" value="Histone-fold"/>
</dbReference>
<gene>
    <name evidence="8" type="ORF">DCS_07305</name>
</gene>
<reference evidence="8 9" key="1">
    <citation type="journal article" date="2016" name="Sci. Rep.">
        <title>Insights into Adaptations to a Near-Obligate Nematode Endoparasitic Lifestyle from the Finished Genome of Drechmeria coniospora.</title>
        <authorList>
            <person name="Zhang L."/>
            <person name="Zhou Z."/>
            <person name="Guo Q."/>
            <person name="Fokkens L."/>
            <person name="Miskei M."/>
            <person name="Pocsi I."/>
            <person name="Zhang W."/>
            <person name="Chen M."/>
            <person name="Wang L."/>
            <person name="Sun Y."/>
            <person name="Donzelli B.G."/>
            <person name="Gibson D.M."/>
            <person name="Nelson D.R."/>
            <person name="Luo J.G."/>
            <person name="Rep M."/>
            <person name="Liu H."/>
            <person name="Yang S."/>
            <person name="Wang J."/>
            <person name="Krasnoff S.B."/>
            <person name="Xu Y."/>
            <person name="Molnar I."/>
            <person name="Lin M."/>
        </authorList>
    </citation>
    <scope>NUCLEOTIDE SEQUENCE [LARGE SCALE GENOMIC DNA]</scope>
    <source>
        <strain evidence="8 9">ARSEF 6962</strain>
    </source>
</reference>